<sequence>MDYKIFHQLLVGPDRDRCGASKGRFQVGSGRDSPHLHLHSELLSSVTANYGHMRLPQLCTSCSTRDKLGSRRYQIEEISLEDASYCIFFFNFAGGRVLAPAVLLKSCEASALGGKICSSTVALGT</sequence>
<dbReference type="Proteomes" id="UP000823388">
    <property type="component" value="Chromosome 1N"/>
</dbReference>
<dbReference type="AlphaFoldDB" id="A0A8T0WPI4"/>
<organism evidence="1 2">
    <name type="scientific">Panicum virgatum</name>
    <name type="common">Blackwell switchgrass</name>
    <dbReference type="NCBI Taxonomy" id="38727"/>
    <lineage>
        <taxon>Eukaryota</taxon>
        <taxon>Viridiplantae</taxon>
        <taxon>Streptophyta</taxon>
        <taxon>Embryophyta</taxon>
        <taxon>Tracheophyta</taxon>
        <taxon>Spermatophyta</taxon>
        <taxon>Magnoliopsida</taxon>
        <taxon>Liliopsida</taxon>
        <taxon>Poales</taxon>
        <taxon>Poaceae</taxon>
        <taxon>PACMAD clade</taxon>
        <taxon>Panicoideae</taxon>
        <taxon>Panicodae</taxon>
        <taxon>Paniceae</taxon>
        <taxon>Panicinae</taxon>
        <taxon>Panicum</taxon>
        <taxon>Panicum sect. Hiantes</taxon>
    </lineage>
</organism>
<gene>
    <name evidence="1" type="ORF">PVAP13_1NG107866</name>
</gene>
<evidence type="ECO:0000313" key="2">
    <source>
        <dbReference type="Proteomes" id="UP000823388"/>
    </source>
</evidence>
<evidence type="ECO:0000313" key="1">
    <source>
        <dbReference type="EMBL" id="KAG2648988.1"/>
    </source>
</evidence>
<proteinExistence type="predicted"/>
<comment type="caution">
    <text evidence="1">The sequence shown here is derived from an EMBL/GenBank/DDBJ whole genome shotgun (WGS) entry which is preliminary data.</text>
</comment>
<reference evidence="1" key="1">
    <citation type="submission" date="2020-05" db="EMBL/GenBank/DDBJ databases">
        <title>WGS assembly of Panicum virgatum.</title>
        <authorList>
            <person name="Lovell J.T."/>
            <person name="Jenkins J."/>
            <person name="Shu S."/>
            <person name="Juenger T.E."/>
            <person name="Schmutz J."/>
        </authorList>
    </citation>
    <scope>NUCLEOTIDE SEQUENCE</scope>
    <source>
        <strain evidence="1">AP13</strain>
    </source>
</reference>
<accession>A0A8T0WPI4</accession>
<protein>
    <submittedName>
        <fullName evidence="1">Uncharacterized protein</fullName>
    </submittedName>
</protein>
<dbReference type="EMBL" id="CM029038">
    <property type="protein sequence ID" value="KAG2648988.1"/>
    <property type="molecule type" value="Genomic_DNA"/>
</dbReference>
<name>A0A8T0WPI4_PANVG</name>
<keyword evidence="2" id="KW-1185">Reference proteome</keyword>